<feature type="region of interest" description="Disordered" evidence="1">
    <location>
        <begin position="247"/>
        <end position="311"/>
    </location>
</feature>
<dbReference type="HOGENOM" id="CLU_569260_0_0_1"/>
<dbReference type="Proteomes" id="UP000009168">
    <property type="component" value="Unassembled WGS sequence"/>
</dbReference>
<evidence type="ECO:0000313" key="3">
    <source>
        <dbReference type="Proteomes" id="UP000009168"/>
    </source>
</evidence>
<feature type="compositionally biased region" description="Basic and acidic residues" evidence="1">
    <location>
        <begin position="290"/>
        <end position="304"/>
    </location>
</feature>
<feature type="compositionally biased region" description="Basic and acidic residues" evidence="1">
    <location>
        <begin position="150"/>
        <end position="180"/>
    </location>
</feature>
<dbReference type="PANTHER" id="PTHR41747">
    <property type="entry name" value="CHROMOSOME UNDETERMINED SCAFFOLD_128, WHOLE GENOME SHOTGUN SEQUENCE"/>
    <property type="match status" value="1"/>
</dbReference>
<organism evidence="2 3">
    <name type="scientific">Tetrahymena thermophila (strain SB210)</name>
    <dbReference type="NCBI Taxonomy" id="312017"/>
    <lineage>
        <taxon>Eukaryota</taxon>
        <taxon>Sar</taxon>
        <taxon>Alveolata</taxon>
        <taxon>Ciliophora</taxon>
        <taxon>Intramacronucleata</taxon>
        <taxon>Oligohymenophorea</taxon>
        <taxon>Hymenostomatida</taxon>
        <taxon>Tetrahymenina</taxon>
        <taxon>Tetrahymenidae</taxon>
        <taxon>Tetrahymena</taxon>
    </lineage>
</organism>
<reference evidence="3" key="1">
    <citation type="journal article" date="2006" name="PLoS Biol.">
        <title>Macronuclear genome sequence of the ciliate Tetrahymena thermophila, a model eukaryote.</title>
        <authorList>
            <person name="Eisen J.A."/>
            <person name="Coyne R.S."/>
            <person name="Wu M."/>
            <person name="Wu D."/>
            <person name="Thiagarajan M."/>
            <person name="Wortman J.R."/>
            <person name="Badger J.H."/>
            <person name="Ren Q."/>
            <person name="Amedeo P."/>
            <person name="Jones K.M."/>
            <person name="Tallon L.J."/>
            <person name="Delcher A.L."/>
            <person name="Salzberg S.L."/>
            <person name="Silva J.C."/>
            <person name="Haas B.J."/>
            <person name="Majoros W.H."/>
            <person name="Farzad M."/>
            <person name="Carlton J.M."/>
            <person name="Smith R.K. Jr."/>
            <person name="Garg J."/>
            <person name="Pearlman R.E."/>
            <person name="Karrer K.M."/>
            <person name="Sun L."/>
            <person name="Manning G."/>
            <person name="Elde N.C."/>
            <person name="Turkewitz A.P."/>
            <person name="Asai D.J."/>
            <person name="Wilkes D.E."/>
            <person name="Wang Y."/>
            <person name="Cai H."/>
            <person name="Collins K."/>
            <person name="Stewart B.A."/>
            <person name="Lee S.R."/>
            <person name="Wilamowska K."/>
            <person name="Weinberg Z."/>
            <person name="Ruzzo W.L."/>
            <person name="Wloga D."/>
            <person name="Gaertig J."/>
            <person name="Frankel J."/>
            <person name="Tsao C.-C."/>
            <person name="Gorovsky M.A."/>
            <person name="Keeling P.J."/>
            <person name="Waller R.F."/>
            <person name="Patron N.J."/>
            <person name="Cherry J.M."/>
            <person name="Stover N.A."/>
            <person name="Krieger C.J."/>
            <person name="del Toro C."/>
            <person name="Ryder H.F."/>
            <person name="Williamson S.C."/>
            <person name="Barbeau R.A."/>
            <person name="Hamilton E.P."/>
            <person name="Orias E."/>
        </authorList>
    </citation>
    <scope>NUCLEOTIDE SEQUENCE [LARGE SCALE GENOMIC DNA]</scope>
    <source>
        <strain evidence="3">SB210</strain>
    </source>
</reference>
<gene>
    <name evidence="2" type="ORF">TTHERM_00787300</name>
</gene>
<proteinExistence type="predicted"/>
<dbReference type="EMBL" id="GG662552">
    <property type="protein sequence ID" value="EAS01924.2"/>
    <property type="molecule type" value="Genomic_DNA"/>
</dbReference>
<dbReference type="GeneID" id="7831214"/>
<accession>Q23ZD3</accession>
<name>Q23ZD3_TETTS</name>
<keyword evidence="3" id="KW-1185">Reference proteome</keyword>
<dbReference type="KEGG" id="tet:TTHERM_00787300"/>
<dbReference type="RefSeq" id="XP_001022169.2">
    <property type="nucleotide sequence ID" value="XM_001022169.3"/>
</dbReference>
<dbReference type="OrthoDB" id="250654at2759"/>
<feature type="compositionally biased region" description="Basic and acidic residues" evidence="1">
    <location>
        <begin position="253"/>
        <end position="265"/>
    </location>
</feature>
<dbReference type="AlphaFoldDB" id="Q23ZD3"/>
<sequence length="395" mass="46064">MEGGGMNNYKGVMLCSRPNEPVKIAVEKPFCSRVEASQQLGLNPVKKEFAVPLKKKKKVNEALQRHKDWLEIYKLKMNLKKEDEDEMKKRDDEKFVKVKEIAAKDRERTKKMKADFEHVNQNINKILGDENPQSPKHKVARLTEKNLKKLEEQNQNEDMYKPADSGKKEVKKPSKKDTKPKWAYTEKQLEEDEDKECDDLLDFVNNLDYDQYINDLEVQSMVKAIKNRIHELQDKENWKENAIHDIKIKKKKQNEQKADQNDDVRSNATSVLSDARSHQSERSQQSIQSLKDKLNEQKKGKNEWDGISQTETKHKATLEERIAKHVADEVLRNYKHLGAVHSNQSIRKLLEREAQQYINKGNVDGPVISVVKENTLRKNEIDPNNLPYLHRNPAI</sequence>
<feature type="region of interest" description="Disordered" evidence="1">
    <location>
        <begin position="150"/>
        <end position="190"/>
    </location>
</feature>
<dbReference type="InParanoid" id="Q23ZD3"/>
<dbReference type="PANTHER" id="PTHR41747:SF1">
    <property type="entry name" value="CHROMOSOME UNDETERMINED SCAFFOLD_128, WHOLE GENOME SHOTGUN SEQUENCE"/>
    <property type="match status" value="1"/>
</dbReference>
<protein>
    <submittedName>
        <fullName evidence="2">Uncharacterized protein</fullName>
    </submittedName>
</protein>
<evidence type="ECO:0000313" key="2">
    <source>
        <dbReference type="EMBL" id="EAS01924.2"/>
    </source>
</evidence>
<evidence type="ECO:0000256" key="1">
    <source>
        <dbReference type="SAM" id="MobiDB-lite"/>
    </source>
</evidence>